<comment type="caution">
    <text evidence="1">The sequence shown here is derived from an EMBL/GenBank/DDBJ whole genome shotgun (WGS) entry which is preliminary data.</text>
</comment>
<sequence length="94" mass="10501">MNTILQVPIDKTLRNQAAAAASNLGFSSLQEAVRVFLAQLPTQTVKISFEEPAIKLSPKAIKRYNKMIDEVESGKVETVSFTDVDKMMEYLHSK</sequence>
<dbReference type="EMBL" id="LCOT01000008">
    <property type="protein sequence ID" value="KKU84012.1"/>
    <property type="molecule type" value="Genomic_DNA"/>
</dbReference>
<dbReference type="AlphaFoldDB" id="A0A0G1TQ98"/>
<dbReference type="Proteomes" id="UP000034265">
    <property type="component" value="Unassembled WGS sequence"/>
</dbReference>
<evidence type="ECO:0000313" key="2">
    <source>
        <dbReference type="Proteomes" id="UP000034265"/>
    </source>
</evidence>
<protein>
    <submittedName>
        <fullName evidence="1">Uncharacterized protein</fullName>
    </submittedName>
</protein>
<name>A0A0G1TQ98_9BACT</name>
<reference evidence="1 2" key="1">
    <citation type="journal article" date="2015" name="Nature">
        <title>rRNA introns, odd ribosomes, and small enigmatic genomes across a large radiation of phyla.</title>
        <authorList>
            <person name="Brown C.T."/>
            <person name="Hug L.A."/>
            <person name="Thomas B.C."/>
            <person name="Sharon I."/>
            <person name="Castelle C.J."/>
            <person name="Singh A."/>
            <person name="Wilkins M.J."/>
            <person name="Williams K.H."/>
            <person name="Banfield J.F."/>
        </authorList>
    </citation>
    <scope>NUCLEOTIDE SEQUENCE [LARGE SCALE GENOMIC DNA]</scope>
</reference>
<gene>
    <name evidence="1" type="ORF">UY11_C0008G0025</name>
</gene>
<evidence type="ECO:0000313" key="1">
    <source>
        <dbReference type="EMBL" id="KKU84012.1"/>
    </source>
</evidence>
<organism evidence="1 2">
    <name type="scientific">Candidatus Amesbacteria bacterium GW2011_GWC2_47_8</name>
    <dbReference type="NCBI Taxonomy" id="1618367"/>
    <lineage>
        <taxon>Bacteria</taxon>
        <taxon>Candidatus Amesiibacteriota</taxon>
    </lineage>
</organism>
<accession>A0A0G1TQ98</accession>
<proteinExistence type="predicted"/>